<evidence type="ECO:0008006" key="3">
    <source>
        <dbReference type="Google" id="ProtNLM"/>
    </source>
</evidence>
<protein>
    <recommendedName>
        <fullName evidence="3">PIN domain-containing protein</fullName>
    </recommendedName>
</protein>
<sequence length="114" mass="12130">MHAWATVARRTDSILYTSTITLAEVTDGTARDVAVRRTAKAVRLEPVSEPIGYQAGALRAGAAARRRKPRDLTVDAVVAATALMLPPPVVVLTSDQSDLRLLLTGTPVLVEQIG</sequence>
<proteinExistence type="predicted"/>
<dbReference type="Proteomes" id="UP000316298">
    <property type="component" value="Unassembled WGS sequence"/>
</dbReference>
<name>A0A542E7Y4_9ACTN</name>
<keyword evidence="2" id="KW-1185">Reference proteome</keyword>
<dbReference type="Gene3D" id="3.40.50.1010">
    <property type="entry name" value="5'-nuclease"/>
    <property type="match status" value="1"/>
</dbReference>
<evidence type="ECO:0000313" key="2">
    <source>
        <dbReference type="Proteomes" id="UP000316298"/>
    </source>
</evidence>
<accession>A0A542E7Y4</accession>
<reference evidence="1 2" key="1">
    <citation type="submission" date="2019-06" db="EMBL/GenBank/DDBJ databases">
        <title>Sequencing the genomes of 1000 actinobacteria strains.</title>
        <authorList>
            <person name="Klenk H.-P."/>
        </authorList>
    </citation>
    <scope>NUCLEOTIDE SEQUENCE [LARGE SCALE GENOMIC DNA]</scope>
    <source>
        <strain evidence="1 2">DSM 17305</strain>
    </source>
</reference>
<comment type="caution">
    <text evidence="1">The sequence shown here is derived from an EMBL/GenBank/DDBJ whole genome shotgun (WGS) entry which is preliminary data.</text>
</comment>
<organism evidence="1 2">
    <name type="scientific">Kribbella jejuensis</name>
    <dbReference type="NCBI Taxonomy" id="236068"/>
    <lineage>
        <taxon>Bacteria</taxon>
        <taxon>Bacillati</taxon>
        <taxon>Actinomycetota</taxon>
        <taxon>Actinomycetes</taxon>
        <taxon>Propionibacteriales</taxon>
        <taxon>Kribbellaceae</taxon>
        <taxon>Kribbella</taxon>
    </lineage>
</organism>
<dbReference type="AlphaFoldDB" id="A0A542E7Y4"/>
<dbReference type="InterPro" id="IPR029060">
    <property type="entry name" value="PIN-like_dom_sf"/>
</dbReference>
<dbReference type="SUPFAM" id="SSF88723">
    <property type="entry name" value="PIN domain-like"/>
    <property type="match status" value="1"/>
</dbReference>
<gene>
    <name evidence="1" type="ORF">FB475_4293</name>
</gene>
<dbReference type="EMBL" id="VFMM01000002">
    <property type="protein sequence ID" value="TQJ11379.1"/>
    <property type="molecule type" value="Genomic_DNA"/>
</dbReference>
<evidence type="ECO:0000313" key="1">
    <source>
        <dbReference type="EMBL" id="TQJ11379.1"/>
    </source>
</evidence>